<reference evidence="2" key="1">
    <citation type="submission" date="2020-08" db="EMBL/GenBank/DDBJ databases">
        <title>Pontibacter sp. SD6 16S ribosomal RNA gene Genome sequencing and assembly.</title>
        <authorList>
            <person name="Kang M."/>
        </authorList>
    </citation>
    <scope>NUCLEOTIDE SEQUENCE</scope>
    <source>
        <strain evidence="2">SD6</strain>
    </source>
</reference>
<name>A0A923SJ96_9BACT</name>
<dbReference type="RefSeq" id="WP_187067456.1">
    <property type="nucleotide sequence ID" value="NZ_JACRVF010000003.1"/>
</dbReference>
<dbReference type="Proteomes" id="UP000603640">
    <property type="component" value="Unassembled WGS sequence"/>
</dbReference>
<organism evidence="2 3">
    <name type="scientific">Pontibacter cellulosilyticus</name>
    <dbReference type="NCBI Taxonomy" id="1720253"/>
    <lineage>
        <taxon>Bacteria</taxon>
        <taxon>Pseudomonadati</taxon>
        <taxon>Bacteroidota</taxon>
        <taxon>Cytophagia</taxon>
        <taxon>Cytophagales</taxon>
        <taxon>Hymenobacteraceae</taxon>
        <taxon>Pontibacter</taxon>
    </lineage>
</organism>
<feature type="chain" id="PRO_5036742615" description="Outer membrane protein beta-barrel domain-containing protein" evidence="1">
    <location>
        <begin position="20"/>
        <end position="236"/>
    </location>
</feature>
<keyword evidence="1" id="KW-0732">Signal</keyword>
<comment type="caution">
    <text evidence="2">The sequence shown here is derived from an EMBL/GenBank/DDBJ whole genome shotgun (WGS) entry which is preliminary data.</text>
</comment>
<evidence type="ECO:0000313" key="2">
    <source>
        <dbReference type="EMBL" id="MBC5993427.1"/>
    </source>
</evidence>
<evidence type="ECO:0008006" key="4">
    <source>
        <dbReference type="Google" id="ProtNLM"/>
    </source>
</evidence>
<gene>
    <name evidence="2" type="ORF">H8S84_11320</name>
</gene>
<dbReference type="EMBL" id="JACRVF010000003">
    <property type="protein sequence ID" value="MBC5993427.1"/>
    <property type="molecule type" value="Genomic_DNA"/>
</dbReference>
<proteinExistence type="predicted"/>
<sequence>MKRLILLACCTFILAEASAQDTGKSFFVTASAGGSYHKENQFSKSTSLQLSTSINYLLKERWALGLAAENTRGTIETGQKSAPINSGTGYTNFYSAAETKLKTWFLGPQVRYYHPLTSKLSAFGEAQAGLYFQAAETKSNSESYYYSPGGYSNPSGTPTAKSYSDSKNEALSVRAVTSLGLVYFLKPRFGLELKTSVLYYNHGLDDSRLPDGAEQAKNLDFDLSLANSRFGASFYF</sequence>
<feature type="signal peptide" evidence="1">
    <location>
        <begin position="1"/>
        <end position="19"/>
    </location>
</feature>
<keyword evidence="3" id="KW-1185">Reference proteome</keyword>
<accession>A0A923SJ96</accession>
<dbReference type="AlphaFoldDB" id="A0A923SJ96"/>
<protein>
    <recommendedName>
        <fullName evidence="4">Outer membrane protein beta-barrel domain-containing protein</fullName>
    </recommendedName>
</protein>
<evidence type="ECO:0000313" key="3">
    <source>
        <dbReference type="Proteomes" id="UP000603640"/>
    </source>
</evidence>
<evidence type="ECO:0000256" key="1">
    <source>
        <dbReference type="SAM" id="SignalP"/>
    </source>
</evidence>